<evidence type="ECO:0008006" key="4">
    <source>
        <dbReference type="Google" id="ProtNLM"/>
    </source>
</evidence>
<dbReference type="OrthoDB" id="5653987at2"/>
<sequence length="1444" mass="155907">MPILNDRLLLAINERALASKPQALPALNAILSTDPGNANAFRQAILNNQAVWNNLGASNFDTTGHGNNNNFLTLDGDLGLGGGPTVAQNFSSLFKAAAIRRVKLGLSQMNEQALTALINEGTAANARNMLVNAGGRILVGQPATTIHGWAAAPVLDDPAITEIQLEAQRILLAQKIAASTNQTHIDALLNANDDLTLRNAVKALGIPDATAQRMTHATLHRLVTVDAAKKGYQLHLASVPPLHLVNAFASLQLGDVQFMADVTVVPALYRAPLNNAPEDITWVREQFGKKYLEEYYAKHLDRSELDDVASQPDVTAQKAYLKTANADDAYLNAAVTDKNLPSLRQVAATQSLSLKIAEINDVETLDALTKIANVQDVKRLLSTSDTLGYKANLNFQNAFIDAKSAQQIAAAASVRKHLLVANDPVKLQQLLNSTNPSFKATWEQFTGTPASAGVENYFKNPDNVTRAKQQALQQFTKLTMSDATLTSNEAVRRMVTATNPGELQAGVRVLLGGTHNVAIPHVDNLITDLTHDFERKLKAYAAVEATLRVTKEIDLSGGNLAAFKAKINALNIIRPTSGHRTGIAGAAATLDGATLDAVNVGAAIASLSQKEKEEFRGRLVETLINRHPDLDGPTTQNFKNLVDAKDFRQFKQALTAIGITSNDWVTKESMAAVQTAAAKKLIRANLANYSNVGPHGALLNLVEKLPLAKQQGIVANPDVIRSIMDAHSSDPTKQRAVIQRVLGDDVNVNDPSLAGLVDALAAENLRNAYAAKIINSKVAEIIGNQPQALTLAQIDAINTILLDPTTDLRGPPAAYKTAIDRITAVLALPVGGLNAAFGYNPVGPAVDALIQGPIDAQRQRNQDLNVKYHGRAAPPAPAVIAATASEKVALEFLMGLNKSAAFPNNNQQVANAITAFKQSATPSAFIQELVNAGLVNSAANPAGIFTLESLKKQITPELFADAKINANKKQFLDSPQQEVTTEIERLKTERRSFEDLHKKITASDKKIQGQLKQLAETRAIDWLSPGFQATARQNAREMLDTYKELDNACDSMVQFFANEKALLEKQKASIPQASDLPATAEKWRKDKLAAARAEIDKQLRSVEKELSLYQGVQKLLRGDPTPDPTQIPGAHPAIGSSLKRQGLLKTLEAAMKGEDIKFFGIYSSITDYPIEQKKSLLGTKGTDTVTMGGGVVIQTRKPGPGLAFELEKPIPQGCLRNHTIGVMVGGNQVQGRFLEERGPDVAETTKDGKVKYSADYTITSRDIPPVVPAGPNNVPPANKTAQREYYMAMAMQALKGLNGPPSKDNPIYLGGSDPEAVKGAWLALMVIGQNDPNMKFSSDAIKVQTPAFRASEHLRKWPLETVTDPEYKELVKYHKEGHLETMKELSKAKFGKEAVKVKEQDTKAAKQTADHFRGEMKDGRQEVDQKNKEVQTTQPNLSGIKAGG</sequence>
<evidence type="ECO:0000313" key="3">
    <source>
        <dbReference type="Proteomes" id="UP000032803"/>
    </source>
</evidence>
<evidence type="ECO:0000313" key="2">
    <source>
        <dbReference type="EMBL" id="CEK09793.1"/>
    </source>
</evidence>
<dbReference type="RefSeq" id="WP_045105265.1">
    <property type="nucleotide sequence ID" value="NZ_LN681225.1"/>
</dbReference>
<keyword evidence="3" id="KW-1185">Reference proteome</keyword>
<feature type="region of interest" description="Disordered" evidence="1">
    <location>
        <begin position="1400"/>
        <end position="1444"/>
    </location>
</feature>
<accession>A0A0A8UM20</accession>
<feature type="compositionally biased region" description="Basic and acidic residues" evidence="1">
    <location>
        <begin position="1400"/>
        <end position="1429"/>
    </location>
</feature>
<gene>
    <name evidence="2" type="ORF">LHA_0705</name>
</gene>
<protein>
    <recommendedName>
        <fullName evidence="4">Interaptin</fullName>
    </recommendedName>
</protein>
<dbReference type="PATRIC" id="fig|449.7.peg.2800"/>
<name>A0A0A8UM20_LEGHA</name>
<organism evidence="2 3">
    <name type="scientific">Legionella hackeliae</name>
    <dbReference type="NCBI Taxonomy" id="449"/>
    <lineage>
        <taxon>Bacteria</taxon>
        <taxon>Pseudomonadati</taxon>
        <taxon>Pseudomonadota</taxon>
        <taxon>Gammaproteobacteria</taxon>
        <taxon>Legionellales</taxon>
        <taxon>Legionellaceae</taxon>
        <taxon>Legionella</taxon>
    </lineage>
</organism>
<reference evidence="3" key="1">
    <citation type="submission" date="2014-09" db="EMBL/GenBank/DDBJ databases">
        <authorList>
            <person name="Gomez-Valero L."/>
        </authorList>
    </citation>
    <scope>NUCLEOTIDE SEQUENCE [LARGE SCALE GENOMIC DNA]</scope>
    <source>
        <strain evidence="3">ATCC35250</strain>
    </source>
</reference>
<dbReference type="KEGG" id="lha:LHA_0705"/>
<dbReference type="Proteomes" id="UP000032803">
    <property type="component" value="Chromosome I"/>
</dbReference>
<dbReference type="STRING" id="449.LHA_0705"/>
<proteinExistence type="predicted"/>
<dbReference type="HOGENOM" id="CLU_251673_0_0_6"/>
<evidence type="ECO:0000256" key="1">
    <source>
        <dbReference type="SAM" id="MobiDB-lite"/>
    </source>
</evidence>
<dbReference type="EMBL" id="LN681225">
    <property type="protein sequence ID" value="CEK09793.1"/>
    <property type="molecule type" value="Genomic_DNA"/>
</dbReference>